<organism evidence="2 3">
    <name type="scientific">Devosia yakushimensis</name>
    <dbReference type="NCBI Taxonomy" id="470028"/>
    <lineage>
        <taxon>Bacteria</taxon>
        <taxon>Pseudomonadati</taxon>
        <taxon>Pseudomonadota</taxon>
        <taxon>Alphaproteobacteria</taxon>
        <taxon>Hyphomicrobiales</taxon>
        <taxon>Devosiaceae</taxon>
        <taxon>Devosia</taxon>
    </lineage>
</organism>
<dbReference type="Gene3D" id="3.40.50.1110">
    <property type="entry name" value="SGNH hydrolase"/>
    <property type="match status" value="1"/>
</dbReference>
<keyword evidence="3" id="KW-1185">Reference proteome</keyword>
<dbReference type="InterPro" id="IPR051532">
    <property type="entry name" value="Ester_Hydrolysis_Enzymes"/>
</dbReference>
<reference evidence="2" key="2">
    <citation type="submission" date="2023-01" db="EMBL/GenBank/DDBJ databases">
        <title>Draft genome sequence of Devosia yakushimensis strain NBRC 103855.</title>
        <authorList>
            <person name="Sun Q."/>
            <person name="Mori K."/>
        </authorList>
    </citation>
    <scope>NUCLEOTIDE SEQUENCE</scope>
    <source>
        <strain evidence="2">NBRC 103855</strain>
    </source>
</reference>
<comment type="caution">
    <text evidence="2">The sequence shown here is derived from an EMBL/GenBank/DDBJ whole genome shotgun (WGS) entry which is preliminary data.</text>
</comment>
<protein>
    <submittedName>
        <fullName evidence="2">Lysophospholipase</fullName>
    </submittedName>
</protein>
<dbReference type="Pfam" id="PF13472">
    <property type="entry name" value="Lipase_GDSL_2"/>
    <property type="match status" value="1"/>
</dbReference>
<dbReference type="CDD" id="cd00229">
    <property type="entry name" value="SGNH_hydrolase"/>
    <property type="match status" value="1"/>
</dbReference>
<accession>A0ABQ5UEW1</accession>
<dbReference type="EMBL" id="BSNG01000001">
    <property type="protein sequence ID" value="GLQ10620.1"/>
    <property type="molecule type" value="Genomic_DNA"/>
</dbReference>
<dbReference type="RefSeq" id="WP_284391358.1">
    <property type="nucleotide sequence ID" value="NZ_BSNG01000001.1"/>
</dbReference>
<evidence type="ECO:0000313" key="3">
    <source>
        <dbReference type="Proteomes" id="UP001161406"/>
    </source>
</evidence>
<sequence length="387" mass="41019">MAISIPRAGRIAILGTSLVQQNHNGSDTHIATSARGWMSWAEVLSHGRLACPIHHDPAVVPGWEPSNRPGVSRFLSGLNFGVSGQKAIEIERRVARLLREDFDLIVVDAGTNDMMVETKETIAEIRTCIATALLEAGKTVILLPILARGTQKWPSGGAERAKAHWINQMSLDFAARHANCHVFDWNSPWVNTADPDGAPHVGFSNDGTHFSVTGGFAVGKALAAYLEALVPNAVSRLVSPDDRFDAINNPLGNLTRAGGRIVEAVGTSTHVLADDVAYPGAGTWVTASCTIAVPAHEGILGLSLVLTDREEGGLQSIALAPFTSDDGQMWPYPAQAWNGLLRTPPIRLRPGGSGPALALEIVLAAGAAPLRLDIGGDIRPVLNPVRS</sequence>
<feature type="domain" description="SGNH hydrolase-type esterase" evidence="1">
    <location>
        <begin position="78"/>
        <end position="214"/>
    </location>
</feature>
<evidence type="ECO:0000313" key="2">
    <source>
        <dbReference type="EMBL" id="GLQ10620.1"/>
    </source>
</evidence>
<evidence type="ECO:0000259" key="1">
    <source>
        <dbReference type="Pfam" id="PF13472"/>
    </source>
</evidence>
<dbReference type="SUPFAM" id="SSF52266">
    <property type="entry name" value="SGNH hydrolase"/>
    <property type="match status" value="1"/>
</dbReference>
<reference evidence="2" key="1">
    <citation type="journal article" date="2014" name="Int. J. Syst. Evol. Microbiol.">
        <title>Complete genome of a new Firmicutes species belonging to the dominant human colonic microbiota ('Ruminococcus bicirculans') reveals two chromosomes and a selective capacity to utilize plant glucans.</title>
        <authorList>
            <consortium name="NISC Comparative Sequencing Program"/>
            <person name="Wegmann U."/>
            <person name="Louis P."/>
            <person name="Goesmann A."/>
            <person name="Henrissat B."/>
            <person name="Duncan S.H."/>
            <person name="Flint H.J."/>
        </authorList>
    </citation>
    <scope>NUCLEOTIDE SEQUENCE</scope>
    <source>
        <strain evidence="2">NBRC 103855</strain>
    </source>
</reference>
<dbReference type="InterPro" id="IPR036514">
    <property type="entry name" value="SGNH_hydro_sf"/>
</dbReference>
<dbReference type="PANTHER" id="PTHR30383">
    <property type="entry name" value="THIOESTERASE 1/PROTEASE 1/LYSOPHOSPHOLIPASE L1"/>
    <property type="match status" value="1"/>
</dbReference>
<name>A0ABQ5UEW1_9HYPH</name>
<gene>
    <name evidence="2" type="ORF">GCM10007913_25520</name>
</gene>
<dbReference type="InterPro" id="IPR013830">
    <property type="entry name" value="SGNH_hydro"/>
</dbReference>
<dbReference type="Proteomes" id="UP001161406">
    <property type="component" value="Unassembled WGS sequence"/>
</dbReference>
<proteinExistence type="predicted"/>